<dbReference type="Pfam" id="PF13419">
    <property type="entry name" value="HAD_2"/>
    <property type="match status" value="1"/>
</dbReference>
<dbReference type="InterPro" id="IPR023214">
    <property type="entry name" value="HAD_sf"/>
</dbReference>
<dbReference type="Proteomes" id="UP000310263">
    <property type="component" value="Unassembled WGS sequence"/>
</dbReference>
<dbReference type="GO" id="GO:0004713">
    <property type="term" value="F:protein tyrosine kinase activity"/>
    <property type="evidence" value="ECO:0007669"/>
    <property type="project" value="TreeGrafter"/>
</dbReference>
<evidence type="ECO:0000313" key="2">
    <source>
        <dbReference type="Proteomes" id="UP000310263"/>
    </source>
</evidence>
<reference evidence="1 2" key="1">
    <citation type="submission" date="2019-04" db="EMBL/GenBank/DDBJ databases">
        <title>Microbes associate with the intestines of laboratory mice.</title>
        <authorList>
            <person name="Navarre W."/>
            <person name="Wong E."/>
            <person name="Huang K."/>
            <person name="Tropini C."/>
            <person name="Ng K."/>
            <person name="Yu B."/>
        </authorList>
    </citation>
    <scope>NUCLEOTIDE SEQUENCE [LARGE SCALE GENOMIC DNA]</scope>
    <source>
        <strain evidence="1 2">NM07_P-09</strain>
    </source>
</reference>
<dbReference type="PANTHER" id="PTHR43434">
    <property type="entry name" value="PHOSPHOGLYCOLATE PHOSPHATASE"/>
    <property type="match status" value="1"/>
</dbReference>
<dbReference type="InterPro" id="IPR006439">
    <property type="entry name" value="HAD-SF_hydro_IA"/>
</dbReference>
<dbReference type="InterPro" id="IPR036412">
    <property type="entry name" value="HAD-like_sf"/>
</dbReference>
<dbReference type="SUPFAM" id="SSF56784">
    <property type="entry name" value="HAD-like"/>
    <property type="match status" value="1"/>
</dbReference>
<accession>A0A4S2EYZ0</accession>
<dbReference type="GO" id="GO:0005829">
    <property type="term" value="C:cytosol"/>
    <property type="evidence" value="ECO:0007669"/>
    <property type="project" value="TreeGrafter"/>
</dbReference>
<dbReference type="InterPro" id="IPR023198">
    <property type="entry name" value="PGP-like_dom2"/>
</dbReference>
<dbReference type="GO" id="GO:0016787">
    <property type="term" value="F:hydrolase activity"/>
    <property type="evidence" value="ECO:0007669"/>
    <property type="project" value="UniProtKB-KW"/>
</dbReference>
<gene>
    <name evidence="1" type="ORF">E5334_07610</name>
</gene>
<dbReference type="OrthoDB" id="9776368at2"/>
<dbReference type="InterPro" id="IPR050155">
    <property type="entry name" value="HAD-like_hydrolase_sf"/>
</dbReference>
<dbReference type="AlphaFoldDB" id="A0A4S2EYZ0"/>
<dbReference type="RefSeq" id="WP_136012999.1">
    <property type="nucleotide sequence ID" value="NZ_SRYE01000005.1"/>
</dbReference>
<dbReference type="SFLD" id="SFLDG01129">
    <property type="entry name" value="C1.5:_HAD__Beta-PGM__Phosphata"/>
    <property type="match status" value="1"/>
</dbReference>
<dbReference type="Gene3D" id="3.40.50.1000">
    <property type="entry name" value="HAD superfamily/HAD-like"/>
    <property type="match status" value="1"/>
</dbReference>
<keyword evidence="2" id="KW-1185">Reference proteome</keyword>
<sequence length="227" mass="24122">MIVGTSRAADLAVNAEVILFDFDGTIANTPDGIRFTAVNTLRSLGWSDERIGDVNRIIGPPFPAAFSQVYGVDAQEAEKITHLYRETYKQLGPEACMPYPGIPELLEHLAAAGKPMGLATCKQEQLACSMARAQGLDGYFSQVVANQPGQSIDKVQIVAGALQAFDVRPREAVMIGDRADDVRGAQAYGVTSIGVTWGAGDASELRDAGADLLVDTPSELEEVLLGP</sequence>
<name>A0A4S2EYZ0_9ACTN</name>
<organism evidence="1 2">
    <name type="scientific">Muricaecibacterium torontonense</name>
    <dbReference type="NCBI Taxonomy" id="3032871"/>
    <lineage>
        <taxon>Bacteria</taxon>
        <taxon>Bacillati</taxon>
        <taxon>Actinomycetota</taxon>
        <taxon>Coriobacteriia</taxon>
        <taxon>Coriobacteriales</taxon>
        <taxon>Atopobiaceae</taxon>
        <taxon>Muricaecibacterium</taxon>
    </lineage>
</organism>
<dbReference type="PANTHER" id="PTHR43434:SF20">
    <property type="entry name" value="5'-NUCLEOTIDASE"/>
    <property type="match status" value="1"/>
</dbReference>
<protein>
    <submittedName>
        <fullName evidence="1">HAD family hydrolase</fullName>
    </submittedName>
</protein>
<comment type="caution">
    <text evidence="1">The sequence shown here is derived from an EMBL/GenBank/DDBJ whole genome shotgun (WGS) entry which is preliminary data.</text>
</comment>
<dbReference type="SFLD" id="SFLDS00003">
    <property type="entry name" value="Haloacid_Dehalogenase"/>
    <property type="match status" value="1"/>
</dbReference>
<dbReference type="InterPro" id="IPR041492">
    <property type="entry name" value="HAD_2"/>
</dbReference>
<proteinExistence type="predicted"/>
<dbReference type="Gene3D" id="1.10.150.240">
    <property type="entry name" value="Putative phosphatase, domain 2"/>
    <property type="match status" value="1"/>
</dbReference>
<dbReference type="EMBL" id="SRYE01000005">
    <property type="protein sequence ID" value="TGY61277.1"/>
    <property type="molecule type" value="Genomic_DNA"/>
</dbReference>
<keyword evidence="1" id="KW-0378">Hydrolase</keyword>
<evidence type="ECO:0000313" key="1">
    <source>
        <dbReference type="EMBL" id="TGY61277.1"/>
    </source>
</evidence>
<dbReference type="NCBIfam" id="TIGR01509">
    <property type="entry name" value="HAD-SF-IA-v3"/>
    <property type="match status" value="1"/>
</dbReference>